<evidence type="ECO:0000259" key="8">
    <source>
        <dbReference type="PROSITE" id="PS51755"/>
    </source>
</evidence>
<feature type="domain" description="OmpR/PhoB-type" evidence="8">
    <location>
        <begin position="1"/>
        <end position="95"/>
    </location>
</feature>
<dbReference type="RefSeq" id="WP_203867210.1">
    <property type="nucleotide sequence ID" value="NZ_BONW01000016.1"/>
</dbReference>
<evidence type="ECO:0000256" key="4">
    <source>
        <dbReference type="ARBA" id="ARBA00023163"/>
    </source>
</evidence>
<dbReference type="InterPro" id="IPR001867">
    <property type="entry name" value="OmpR/PhoB-type_DNA-bd"/>
</dbReference>
<dbReference type="InterPro" id="IPR005158">
    <property type="entry name" value="BTAD"/>
</dbReference>
<sequence length="981" mass="106179">MRFQILGPVQVEHDGRPVAVGRRRERCLLGLLLLEAGRPVPIHRLVDLLWAGDPPDTAPAVLSTYVSRLRTALNAAGDGSGEVLVRRGDGYAIEVDAEAVDAHRFSRLVEQARSVSGAGRADLLRQALGLWRGTPLADAPEPLRDRVCAGLERLRGSATLLRIETDLAMGGHEELLGELTELVERDPSDEVLAGHLMVALYRAGRRQDALQTYHRARQRLADELGLDPGAQLSDLARAILRGDPVLDLDPADEDAPAGRDDDAGFPPSRGDLRAGPYARVPPSRPVVPAQLPLSLPVFVGRHAELDRLDAVLLPAADPPSGLPVAVVSGTAGVGKTALAVQWAHRRAERFPDGQLYVDLSGFAPTGSLPLRPDQAVRGFLGGLGVPPQRIPADPAEQVALYRTLVAGRRLLVVLDNAADADQVQPLLPGSPGCGVLVTSRNRMSGLVATVGATPLALDLPQVAEARQLLARRIGADRVAAEPEAVDEIISRCARLPLALALAAARGTTQPGFPLRALARELRTADGRLDGFGDGDPGTDVRAVFAGSYHTLTARAARLFRLFGLHLGAEIGVSAAASLLGEPVAAVQPALAELARANLLVERSPGRYGCHDLLRAYAAELVRDRETEPERQQAVRRLLDHYLHAAYAAARLTHPHRDEIATGPRLPGVTVEAFADPEQARAWFATEHPVLLALLGRDVGVDLGVDSSHAWTLAWTLAPFLDEHGHWHDLVTVLEGALATVSRLGDRPNQAYALRYLGIAYVRLDRHEDGHTHLRRALALFAELDDPVGQAQVQHNLALVAEQQSRHRDSLRHALRALELFRAAGHRIGQARALSSVGWCQAQLGDYEPALTSCYLALAEQQERGDRPAEAHTWNSLGYAHRHLGQFTEAIACYRRALDLFRRLGNRPAMADTLVWLGDARYSSGRSETARRAWLEAVDILDDLRRPDAARVRARLRQVNSAAFTYNSPYGGNRLAVAPDRS</sequence>
<dbReference type="InterPro" id="IPR051677">
    <property type="entry name" value="AfsR-DnrI-RedD_regulator"/>
</dbReference>
<comment type="caution">
    <text evidence="9">The sequence shown here is derived from an EMBL/GenBank/DDBJ whole genome shotgun (WGS) entry which is preliminary data.</text>
</comment>
<dbReference type="Proteomes" id="UP000646749">
    <property type="component" value="Unassembled WGS sequence"/>
</dbReference>
<proteinExistence type="inferred from homology"/>
<feature type="region of interest" description="Disordered" evidence="7">
    <location>
        <begin position="246"/>
        <end position="275"/>
    </location>
</feature>
<dbReference type="Pfam" id="PF03704">
    <property type="entry name" value="BTAD"/>
    <property type="match status" value="1"/>
</dbReference>
<evidence type="ECO:0000256" key="7">
    <source>
        <dbReference type="SAM" id="MobiDB-lite"/>
    </source>
</evidence>
<dbReference type="Gene3D" id="1.25.40.10">
    <property type="entry name" value="Tetratricopeptide repeat domain"/>
    <property type="match status" value="3"/>
</dbReference>
<keyword evidence="2" id="KW-0805">Transcription regulation</keyword>
<feature type="repeat" description="TPR" evidence="5">
    <location>
        <begin position="870"/>
        <end position="903"/>
    </location>
</feature>
<dbReference type="EMBL" id="BONW01000016">
    <property type="protein sequence ID" value="GIG88719.1"/>
    <property type="molecule type" value="Genomic_DNA"/>
</dbReference>
<name>A0ABQ4E1Y5_9ACTN</name>
<dbReference type="InterPro" id="IPR019734">
    <property type="entry name" value="TPR_rpt"/>
</dbReference>
<dbReference type="PROSITE" id="PS51755">
    <property type="entry name" value="OMPR_PHOB"/>
    <property type="match status" value="1"/>
</dbReference>
<keyword evidence="5" id="KW-0802">TPR repeat</keyword>
<accession>A0ABQ4E1Y5</accession>
<evidence type="ECO:0000256" key="1">
    <source>
        <dbReference type="ARBA" id="ARBA00005820"/>
    </source>
</evidence>
<dbReference type="SUPFAM" id="SSF52540">
    <property type="entry name" value="P-loop containing nucleoside triphosphate hydrolases"/>
    <property type="match status" value="1"/>
</dbReference>
<dbReference type="InterPro" id="IPR016032">
    <property type="entry name" value="Sig_transdc_resp-reg_C-effctor"/>
</dbReference>
<evidence type="ECO:0000256" key="2">
    <source>
        <dbReference type="ARBA" id="ARBA00023015"/>
    </source>
</evidence>
<keyword evidence="3 6" id="KW-0238">DNA-binding</keyword>
<dbReference type="Gene3D" id="1.10.10.10">
    <property type="entry name" value="Winged helix-like DNA-binding domain superfamily/Winged helix DNA-binding domain"/>
    <property type="match status" value="1"/>
</dbReference>
<reference evidence="9 10" key="1">
    <citation type="submission" date="2021-01" db="EMBL/GenBank/DDBJ databases">
        <title>Whole genome shotgun sequence of Plantactinospora endophytica NBRC 110450.</title>
        <authorList>
            <person name="Komaki H."/>
            <person name="Tamura T."/>
        </authorList>
    </citation>
    <scope>NUCLEOTIDE SEQUENCE [LARGE SCALE GENOMIC DNA]</scope>
    <source>
        <strain evidence="9 10">NBRC 110450</strain>
    </source>
</reference>
<evidence type="ECO:0000313" key="9">
    <source>
        <dbReference type="EMBL" id="GIG88719.1"/>
    </source>
</evidence>
<organism evidence="9 10">
    <name type="scientific">Plantactinospora endophytica</name>
    <dbReference type="NCBI Taxonomy" id="673535"/>
    <lineage>
        <taxon>Bacteria</taxon>
        <taxon>Bacillati</taxon>
        <taxon>Actinomycetota</taxon>
        <taxon>Actinomycetes</taxon>
        <taxon>Micromonosporales</taxon>
        <taxon>Micromonosporaceae</taxon>
        <taxon>Plantactinospora</taxon>
    </lineage>
</organism>
<evidence type="ECO:0000256" key="5">
    <source>
        <dbReference type="PROSITE-ProRule" id="PRU00339"/>
    </source>
</evidence>
<dbReference type="Gene3D" id="3.40.50.300">
    <property type="entry name" value="P-loop containing nucleotide triphosphate hydrolases"/>
    <property type="match status" value="1"/>
</dbReference>
<gene>
    <name evidence="9" type="ORF">Pen02_36550</name>
</gene>
<evidence type="ECO:0000313" key="10">
    <source>
        <dbReference type="Proteomes" id="UP000646749"/>
    </source>
</evidence>
<keyword evidence="10" id="KW-1185">Reference proteome</keyword>
<dbReference type="InterPro" id="IPR036388">
    <property type="entry name" value="WH-like_DNA-bd_sf"/>
</dbReference>
<evidence type="ECO:0000256" key="6">
    <source>
        <dbReference type="PROSITE-ProRule" id="PRU01091"/>
    </source>
</evidence>
<dbReference type="SUPFAM" id="SSF46894">
    <property type="entry name" value="C-terminal effector domain of the bipartite response regulators"/>
    <property type="match status" value="1"/>
</dbReference>
<dbReference type="SMART" id="SM00028">
    <property type="entry name" value="TPR"/>
    <property type="match status" value="5"/>
</dbReference>
<feature type="DNA-binding region" description="OmpR/PhoB-type" evidence="6">
    <location>
        <begin position="1"/>
        <end position="95"/>
    </location>
</feature>
<comment type="similarity">
    <text evidence="1">Belongs to the AfsR/DnrI/RedD regulatory family.</text>
</comment>
<dbReference type="PANTHER" id="PTHR35807">
    <property type="entry name" value="TRANSCRIPTIONAL REGULATOR REDD-RELATED"/>
    <property type="match status" value="1"/>
</dbReference>
<dbReference type="SMART" id="SM00862">
    <property type="entry name" value="Trans_reg_C"/>
    <property type="match status" value="1"/>
</dbReference>
<keyword evidence="4" id="KW-0804">Transcription</keyword>
<dbReference type="InterPro" id="IPR027417">
    <property type="entry name" value="P-loop_NTPase"/>
</dbReference>
<dbReference type="Pfam" id="PF00486">
    <property type="entry name" value="Trans_reg_C"/>
    <property type="match status" value="1"/>
</dbReference>
<dbReference type="CDD" id="cd15831">
    <property type="entry name" value="BTAD"/>
    <property type="match status" value="1"/>
</dbReference>
<dbReference type="PROSITE" id="PS50005">
    <property type="entry name" value="TPR"/>
    <property type="match status" value="1"/>
</dbReference>
<evidence type="ECO:0000256" key="3">
    <source>
        <dbReference type="ARBA" id="ARBA00023125"/>
    </source>
</evidence>
<dbReference type="SMART" id="SM01043">
    <property type="entry name" value="BTAD"/>
    <property type="match status" value="1"/>
</dbReference>
<dbReference type="Pfam" id="PF13424">
    <property type="entry name" value="TPR_12"/>
    <property type="match status" value="2"/>
</dbReference>
<protein>
    <submittedName>
        <fullName evidence="9">SARP family transcriptional regulator</fullName>
    </submittedName>
</protein>
<dbReference type="PANTHER" id="PTHR35807:SF1">
    <property type="entry name" value="TRANSCRIPTIONAL REGULATOR REDD"/>
    <property type="match status" value="1"/>
</dbReference>
<dbReference type="InterPro" id="IPR011990">
    <property type="entry name" value="TPR-like_helical_dom_sf"/>
</dbReference>
<dbReference type="SUPFAM" id="SSF48452">
    <property type="entry name" value="TPR-like"/>
    <property type="match status" value="3"/>
</dbReference>